<proteinExistence type="predicted"/>
<organism evidence="2 3">
    <name type="scientific">Silvimonas iriomotensis</name>
    <dbReference type="NCBI Taxonomy" id="449662"/>
    <lineage>
        <taxon>Bacteria</taxon>
        <taxon>Pseudomonadati</taxon>
        <taxon>Pseudomonadota</taxon>
        <taxon>Betaproteobacteria</taxon>
        <taxon>Neisseriales</taxon>
        <taxon>Chitinibacteraceae</taxon>
        <taxon>Silvimonas</taxon>
    </lineage>
</organism>
<gene>
    <name evidence="2" type="ORF">GCM10010970_30940</name>
</gene>
<sequence length="376" mass="41233">MHRHLIAFADAPEPDLITPALDQRFKIRNVTLLADATHIERANYMASVCREANLHTSVMPIPHGWHPEPIRVRLKEIIAGGELPYVFNLSGANPIHSAIAHEVALGHQVPAFVVNPSSDQIHWLAHPPHDLPSDDGNVEDRLTLESYFAVYGIGIVSCSRRLHRPKAQMDAAADVLAHLSVDHPELINKLNGVCSLLTAEHETRLPIPNEPALISALRATGLCQILPDLRLRLDQFDARQFLGGGWFEWWLLRQVETLVGDLPIQDAAASVRVSLPNGVSNEFDVVILCNNHLYVIEAKTINAGMADKGVGLTTLFKLDSVSGLGGMRAEAMLASLSLPTLREASRAQAQEIAIVAGDELTSVQARLRDWLTQTES</sequence>
<evidence type="ECO:0000313" key="3">
    <source>
        <dbReference type="Proteomes" id="UP000637267"/>
    </source>
</evidence>
<dbReference type="EMBL" id="BMLX01000004">
    <property type="protein sequence ID" value="GGP23094.1"/>
    <property type="molecule type" value="Genomic_DNA"/>
</dbReference>
<dbReference type="RefSeq" id="WP_188705261.1">
    <property type="nucleotide sequence ID" value="NZ_BMLX01000004.1"/>
</dbReference>
<dbReference type="InterPro" id="IPR011856">
    <property type="entry name" value="tRNA_endonuc-like_dom_sf"/>
</dbReference>
<evidence type="ECO:0000259" key="1">
    <source>
        <dbReference type="Pfam" id="PF09002"/>
    </source>
</evidence>
<dbReference type="Proteomes" id="UP000637267">
    <property type="component" value="Unassembled WGS sequence"/>
</dbReference>
<keyword evidence="3" id="KW-1185">Reference proteome</keyword>
<dbReference type="InterPro" id="IPR015093">
    <property type="entry name" value="Card1_endonucl_dom"/>
</dbReference>
<dbReference type="Gene3D" id="3.40.1350.10">
    <property type="match status" value="1"/>
</dbReference>
<dbReference type="Gene3D" id="3.40.50.10770">
    <property type="entry name" value="Hypothetical protein VC1899 like domain (Restriction endonuclease-like)"/>
    <property type="match status" value="1"/>
</dbReference>
<dbReference type="Gene3D" id="1.10.10.680">
    <property type="entry name" value="Hypothetical protein VC1899 (Restriction endonuclease-like)"/>
    <property type="match status" value="1"/>
</dbReference>
<feature type="domain" description="Card1 endonuclease" evidence="1">
    <location>
        <begin position="238"/>
        <end position="372"/>
    </location>
</feature>
<name>A0ABQ2PCV5_9NEIS</name>
<dbReference type="Pfam" id="PF09002">
    <property type="entry name" value="Card1_endonuc"/>
    <property type="match status" value="1"/>
</dbReference>
<dbReference type="InterPro" id="IPR011335">
    <property type="entry name" value="Restrct_endonuc-II-like"/>
</dbReference>
<protein>
    <recommendedName>
        <fullName evidence="1">Card1 endonuclease domain-containing protein</fullName>
    </recommendedName>
</protein>
<dbReference type="SUPFAM" id="SSF52980">
    <property type="entry name" value="Restriction endonuclease-like"/>
    <property type="match status" value="1"/>
</dbReference>
<evidence type="ECO:0000313" key="2">
    <source>
        <dbReference type="EMBL" id="GGP23094.1"/>
    </source>
</evidence>
<comment type="caution">
    <text evidence="2">The sequence shown here is derived from an EMBL/GenBank/DDBJ whole genome shotgun (WGS) entry which is preliminary data.</text>
</comment>
<accession>A0ABQ2PCV5</accession>
<reference evidence="3" key="1">
    <citation type="journal article" date="2019" name="Int. J. Syst. Evol. Microbiol.">
        <title>The Global Catalogue of Microorganisms (GCM) 10K type strain sequencing project: providing services to taxonomists for standard genome sequencing and annotation.</title>
        <authorList>
            <consortium name="The Broad Institute Genomics Platform"/>
            <consortium name="The Broad Institute Genome Sequencing Center for Infectious Disease"/>
            <person name="Wu L."/>
            <person name="Ma J."/>
        </authorList>
    </citation>
    <scope>NUCLEOTIDE SEQUENCE [LARGE SCALE GENOMIC DNA]</scope>
    <source>
        <strain evidence="3">CGMCC 1.8859</strain>
    </source>
</reference>